<evidence type="ECO:0000313" key="6">
    <source>
        <dbReference type="EMBL" id="SES27736.1"/>
    </source>
</evidence>
<reference evidence="6 7" key="1">
    <citation type="submission" date="2016-10" db="EMBL/GenBank/DDBJ databases">
        <authorList>
            <person name="de Groot N.N."/>
        </authorList>
    </citation>
    <scope>NUCLEOTIDE SEQUENCE [LARGE SCALE GENOMIC DNA]</scope>
    <source>
        <strain evidence="6 7">AR40</strain>
    </source>
</reference>
<dbReference type="PROSITE" id="PS50110">
    <property type="entry name" value="RESPONSE_REGULATORY"/>
    <property type="match status" value="1"/>
</dbReference>
<dbReference type="OrthoDB" id="1706569at2"/>
<dbReference type="Pfam" id="PF00072">
    <property type="entry name" value="Response_reg"/>
    <property type="match status" value="1"/>
</dbReference>
<dbReference type="AlphaFoldDB" id="A0A1H9W1D3"/>
<evidence type="ECO:0000256" key="1">
    <source>
        <dbReference type="ARBA" id="ARBA00018672"/>
    </source>
</evidence>
<evidence type="ECO:0000259" key="5">
    <source>
        <dbReference type="PROSITE" id="PS50110"/>
    </source>
</evidence>
<feature type="modified residue" description="4-aspartylphosphate" evidence="4">
    <location>
        <position position="180"/>
    </location>
</feature>
<gene>
    <name evidence="6" type="ORF">SAMN04487884_12655</name>
</gene>
<sequence>MEKKAILIGDSKKFMVKAVVKGLEAEGYEVIGVNPEPDLIKATTGRTPLYIMYLEDPVPGDVMEVLRELIDTDHIMLFLIGSNNEFDSAFEVIPEAKITRKFERPLNVKMLASAMNDLVVHSLLDTTSEKKRILVVDDDGVMLRTIKEWLSIKYEVYIANSGMNAITFLANNKVDLILLDYMMPVVSGPQVFAMLRNDPMTKSIPVMFLTAKSDKTSVLKVAALKPEKYLLKSMPPPELVQQINEFFEGRS</sequence>
<comment type="function">
    <text evidence="3">May play the central regulatory role in sporulation. It may be an element of the effector pathway responsible for the activation of sporulation genes in response to nutritional stress. Spo0A may act in concert with spo0H (a sigma factor) to control the expression of some genes that are critical to the sporulation process.</text>
</comment>
<dbReference type="RefSeq" id="WP_074758061.1">
    <property type="nucleotide sequence ID" value="NZ_CP065800.1"/>
</dbReference>
<dbReference type="Proteomes" id="UP000182584">
    <property type="component" value="Unassembled WGS sequence"/>
</dbReference>
<dbReference type="PANTHER" id="PTHR44591:SF3">
    <property type="entry name" value="RESPONSE REGULATORY DOMAIN-CONTAINING PROTEIN"/>
    <property type="match status" value="1"/>
</dbReference>
<evidence type="ECO:0000256" key="3">
    <source>
        <dbReference type="ARBA" id="ARBA00024867"/>
    </source>
</evidence>
<dbReference type="Gene3D" id="3.40.50.2300">
    <property type="match status" value="1"/>
</dbReference>
<organism evidence="6 7">
    <name type="scientific">Butyrivibrio fibrisolvens</name>
    <dbReference type="NCBI Taxonomy" id="831"/>
    <lineage>
        <taxon>Bacteria</taxon>
        <taxon>Bacillati</taxon>
        <taxon>Bacillota</taxon>
        <taxon>Clostridia</taxon>
        <taxon>Lachnospirales</taxon>
        <taxon>Lachnospiraceae</taxon>
        <taxon>Butyrivibrio</taxon>
    </lineage>
</organism>
<dbReference type="SMART" id="SM00448">
    <property type="entry name" value="REC"/>
    <property type="match status" value="1"/>
</dbReference>
<proteinExistence type="predicted"/>
<dbReference type="GO" id="GO:0000160">
    <property type="term" value="P:phosphorelay signal transduction system"/>
    <property type="evidence" value="ECO:0007669"/>
    <property type="project" value="InterPro"/>
</dbReference>
<keyword evidence="2 4" id="KW-0597">Phosphoprotein</keyword>
<dbReference type="PANTHER" id="PTHR44591">
    <property type="entry name" value="STRESS RESPONSE REGULATOR PROTEIN 1"/>
    <property type="match status" value="1"/>
</dbReference>
<protein>
    <recommendedName>
        <fullName evidence="1">Stage 0 sporulation protein A homolog</fullName>
    </recommendedName>
</protein>
<dbReference type="InterPro" id="IPR001789">
    <property type="entry name" value="Sig_transdc_resp-reg_receiver"/>
</dbReference>
<feature type="domain" description="Response regulatory" evidence="5">
    <location>
        <begin position="132"/>
        <end position="247"/>
    </location>
</feature>
<evidence type="ECO:0000313" key="7">
    <source>
        <dbReference type="Proteomes" id="UP000182584"/>
    </source>
</evidence>
<accession>A0A1H9W1D3</accession>
<dbReference type="InterPro" id="IPR011006">
    <property type="entry name" value="CheY-like_superfamily"/>
</dbReference>
<dbReference type="SUPFAM" id="SSF52172">
    <property type="entry name" value="CheY-like"/>
    <property type="match status" value="1"/>
</dbReference>
<evidence type="ECO:0000256" key="4">
    <source>
        <dbReference type="PROSITE-ProRule" id="PRU00169"/>
    </source>
</evidence>
<dbReference type="InterPro" id="IPR050595">
    <property type="entry name" value="Bact_response_regulator"/>
</dbReference>
<name>A0A1H9W1D3_BUTFI</name>
<evidence type="ECO:0000256" key="2">
    <source>
        <dbReference type="ARBA" id="ARBA00022553"/>
    </source>
</evidence>
<dbReference type="EMBL" id="FOGJ01000026">
    <property type="protein sequence ID" value="SES27736.1"/>
    <property type="molecule type" value="Genomic_DNA"/>
</dbReference>
<dbReference type="eggNOG" id="COG0745">
    <property type="taxonomic scope" value="Bacteria"/>
</dbReference>